<organism evidence="1 2">
    <name type="scientific">Mycolicibacterium arseniciresistens</name>
    <dbReference type="NCBI Taxonomy" id="3062257"/>
    <lineage>
        <taxon>Bacteria</taxon>
        <taxon>Bacillati</taxon>
        <taxon>Actinomycetota</taxon>
        <taxon>Actinomycetes</taxon>
        <taxon>Mycobacteriales</taxon>
        <taxon>Mycobacteriaceae</taxon>
        <taxon>Mycolicibacterium</taxon>
    </lineage>
</organism>
<feature type="non-terminal residue" evidence="1">
    <location>
        <position position="1"/>
    </location>
</feature>
<dbReference type="EMBL" id="JAUMSQ010000544">
    <property type="protein sequence ID" value="MDO3640285.1"/>
    <property type="molecule type" value="Genomic_DNA"/>
</dbReference>
<name>A0ABT8UU39_9MYCO</name>
<dbReference type="Proteomes" id="UP001168823">
    <property type="component" value="Unassembled WGS sequence"/>
</dbReference>
<evidence type="ECO:0000313" key="2">
    <source>
        <dbReference type="Proteomes" id="UP001168823"/>
    </source>
</evidence>
<proteinExistence type="predicted"/>
<evidence type="ECO:0000313" key="1">
    <source>
        <dbReference type="EMBL" id="MDO3640285.1"/>
    </source>
</evidence>
<reference evidence="1" key="1">
    <citation type="submission" date="2023-07" db="EMBL/GenBank/DDBJ databases">
        <title>Mycolicibacterium sp. nov., a novel bacterial species.</title>
        <authorList>
            <person name="Cao Y."/>
        </authorList>
    </citation>
    <scope>NUCLEOTIDE SEQUENCE</scope>
    <source>
        <strain evidence="1">KC 300</strain>
    </source>
</reference>
<comment type="caution">
    <text evidence="1">The sequence shown here is derived from an EMBL/GenBank/DDBJ whole genome shotgun (WGS) entry which is preliminary data.</text>
</comment>
<gene>
    <name evidence="1" type="ORF">Q2100_31385</name>
</gene>
<accession>A0ABT8UU39</accession>
<keyword evidence="2" id="KW-1185">Reference proteome</keyword>
<sequence>VDAGGLHIDVADRRPLAEVAAVHDESDAGRLPGKTILIPGA</sequence>
<protein>
    <submittedName>
        <fullName evidence="1">NADP-dependent oxidoreductase</fullName>
    </submittedName>
</protein>